<proteinExistence type="predicted"/>
<dbReference type="Proteomes" id="UP001151529">
    <property type="component" value="Chromosome 16"/>
</dbReference>
<accession>A0A9Q0VQW3</accession>
<dbReference type="AlphaFoldDB" id="A0A9Q0VQW3"/>
<gene>
    <name evidence="2" type="ORF">OIU85_002439</name>
</gene>
<feature type="region of interest" description="Disordered" evidence="1">
    <location>
        <begin position="51"/>
        <end position="76"/>
    </location>
</feature>
<keyword evidence="3" id="KW-1185">Reference proteome</keyword>
<evidence type="ECO:0000256" key="1">
    <source>
        <dbReference type="SAM" id="MobiDB-lite"/>
    </source>
</evidence>
<dbReference type="EMBL" id="JAPFFL010000001">
    <property type="protein sequence ID" value="KAJ6752018.1"/>
    <property type="molecule type" value="Genomic_DNA"/>
</dbReference>
<feature type="region of interest" description="Disordered" evidence="1">
    <location>
        <begin position="19"/>
        <end position="38"/>
    </location>
</feature>
<dbReference type="OrthoDB" id="1078367at2759"/>
<comment type="caution">
    <text evidence="2">The sequence shown here is derived from an EMBL/GenBank/DDBJ whole genome shotgun (WGS) entry which is preliminary data.</text>
</comment>
<protein>
    <submittedName>
        <fullName evidence="2">Uncharacterized protein</fullName>
    </submittedName>
</protein>
<feature type="compositionally biased region" description="Polar residues" evidence="1">
    <location>
        <begin position="19"/>
        <end position="33"/>
    </location>
</feature>
<reference evidence="2" key="1">
    <citation type="submission" date="2022-11" db="EMBL/GenBank/DDBJ databases">
        <authorList>
            <person name="Hyden B.L."/>
            <person name="Feng K."/>
            <person name="Yates T."/>
            <person name="Jawdy S."/>
            <person name="Smart L.B."/>
            <person name="Muchero W."/>
        </authorList>
    </citation>
    <scope>NUCLEOTIDE SEQUENCE</scope>
    <source>
        <tissue evidence="2">Shoot tip</tissue>
    </source>
</reference>
<evidence type="ECO:0000313" key="2">
    <source>
        <dbReference type="EMBL" id="KAJ6752018.1"/>
    </source>
</evidence>
<feature type="compositionally biased region" description="Polar residues" evidence="1">
    <location>
        <begin position="66"/>
        <end position="76"/>
    </location>
</feature>
<name>A0A9Q0VQW3_SALVM</name>
<sequence length="76" mass="8243">RKDSGRTWWKTLINGGTTDLTRKTQNLPISSTKETGEGLWLDTSPAWVLPKLPPTKGAENVAGTEGYNSPWGQGST</sequence>
<organism evidence="2 3">
    <name type="scientific">Salix viminalis</name>
    <name type="common">Common osier</name>
    <name type="synonym">Basket willow</name>
    <dbReference type="NCBI Taxonomy" id="40686"/>
    <lineage>
        <taxon>Eukaryota</taxon>
        <taxon>Viridiplantae</taxon>
        <taxon>Streptophyta</taxon>
        <taxon>Embryophyta</taxon>
        <taxon>Tracheophyta</taxon>
        <taxon>Spermatophyta</taxon>
        <taxon>Magnoliopsida</taxon>
        <taxon>eudicotyledons</taxon>
        <taxon>Gunneridae</taxon>
        <taxon>Pentapetalae</taxon>
        <taxon>rosids</taxon>
        <taxon>fabids</taxon>
        <taxon>Malpighiales</taxon>
        <taxon>Salicaceae</taxon>
        <taxon>Saliceae</taxon>
        <taxon>Salix</taxon>
    </lineage>
</organism>
<reference evidence="2" key="2">
    <citation type="journal article" date="2023" name="Int. J. Mol. Sci.">
        <title>De Novo Assembly and Annotation of 11 Diverse Shrub Willow (Salix) Genomes Reveals Novel Gene Organization in Sex-Linked Regions.</title>
        <authorList>
            <person name="Hyden B."/>
            <person name="Feng K."/>
            <person name="Yates T.B."/>
            <person name="Jawdy S."/>
            <person name="Cereghino C."/>
            <person name="Smart L.B."/>
            <person name="Muchero W."/>
        </authorList>
    </citation>
    <scope>NUCLEOTIDE SEQUENCE [LARGE SCALE GENOMIC DNA]</scope>
    <source>
        <tissue evidence="2">Shoot tip</tissue>
    </source>
</reference>
<feature type="non-terminal residue" evidence="2">
    <location>
        <position position="1"/>
    </location>
</feature>
<evidence type="ECO:0000313" key="3">
    <source>
        <dbReference type="Proteomes" id="UP001151529"/>
    </source>
</evidence>